<feature type="domain" description="Pyridoxamine 5'-phosphate oxidase N-terminal" evidence="2">
    <location>
        <begin position="24"/>
        <end position="127"/>
    </location>
</feature>
<dbReference type="Pfam" id="PF01243">
    <property type="entry name" value="PNPOx_N"/>
    <property type="match status" value="1"/>
</dbReference>
<evidence type="ECO:0000259" key="2">
    <source>
        <dbReference type="Pfam" id="PF01243"/>
    </source>
</evidence>
<proteinExistence type="predicted"/>
<dbReference type="SUPFAM" id="SSF50475">
    <property type="entry name" value="FMN-binding split barrel"/>
    <property type="match status" value="1"/>
</dbReference>
<geneLocation type="plasmid" evidence="3 4">
    <name>pSCL4</name>
</geneLocation>
<reference evidence="3 4" key="1">
    <citation type="journal article" date="2010" name="Genome Biol. Evol.">
        <title>The sequence of a 1.8-mb bacterial linear plasmid reveals a rich evolutionary reservoir of secondary metabolic pathways.</title>
        <authorList>
            <person name="Medema M.H."/>
            <person name="Trefzer A."/>
            <person name="Kovalchuk A."/>
            <person name="van den Berg M."/>
            <person name="Mueller U."/>
            <person name="Heijne W."/>
            <person name="Wu L."/>
            <person name="Alam M.T."/>
            <person name="Ronning C.M."/>
            <person name="Nierman W.C."/>
            <person name="Bovenberg R.A.L."/>
            <person name="Breitling R."/>
            <person name="Takano E."/>
        </authorList>
    </citation>
    <scope>NUCLEOTIDE SEQUENCE [LARGE SCALE GENOMIC DNA]</scope>
    <source>
        <strain evidence="4">ATCC 27064 / DSM 738 / JCM 4710 / NBRC 13307 / NCIMB 12785 / NRRL 3585 / VKM Ac-602</strain>
        <plasmid evidence="3">pSCL4</plasmid>
    </source>
</reference>
<dbReference type="OrthoDB" id="2664130at2"/>
<organism evidence="3 4">
    <name type="scientific">Streptomyces clavuligerus</name>
    <dbReference type="NCBI Taxonomy" id="1901"/>
    <lineage>
        <taxon>Bacteria</taxon>
        <taxon>Bacillati</taxon>
        <taxon>Actinomycetota</taxon>
        <taxon>Actinomycetes</taxon>
        <taxon>Kitasatosporales</taxon>
        <taxon>Streptomycetaceae</taxon>
        <taxon>Streptomyces</taxon>
    </lineage>
</organism>
<name>D5SK39_STRCL</name>
<evidence type="ECO:0000256" key="1">
    <source>
        <dbReference type="SAM" id="MobiDB-lite"/>
    </source>
</evidence>
<sequence length="199" mass="21882">MPGTVSRRGPDGLLRPEGRLPFDVAAFLARPLVARLATRPLSVRPVWYLWEDETFWVITGSWSSLSRQLAADPAFTLVVDECEAADGRVRQVIARGTGAVTGIDAPRARRKLSRYLGPDESRWDPRFRLDGPAAGENRWARLVPDRLWTADLSFRPSAASGPYEDGAVRTEAVPADWASADAASFEGGPDPRTLHDDQT</sequence>
<dbReference type="Proteomes" id="UP000002357">
    <property type="component" value="Plasmid pSCL4"/>
</dbReference>
<accession>D5SK39</accession>
<dbReference type="RefSeq" id="WP_003963296.1">
    <property type="nucleotide sequence ID" value="NZ_CM000914.1"/>
</dbReference>
<dbReference type="Gene3D" id="2.30.110.10">
    <property type="entry name" value="Electron Transport, Fmn-binding Protein, Chain A"/>
    <property type="match status" value="1"/>
</dbReference>
<dbReference type="InterPro" id="IPR011576">
    <property type="entry name" value="Pyridox_Oxase_N"/>
</dbReference>
<evidence type="ECO:0000313" key="4">
    <source>
        <dbReference type="Proteomes" id="UP000002357"/>
    </source>
</evidence>
<evidence type="ECO:0000313" key="3">
    <source>
        <dbReference type="EMBL" id="EFG04282.2"/>
    </source>
</evidence>
<dbReference type="InterPro" id="IPR012349">
    <property type="entry name" value="Split_barrel_FMN-bd"/>
</dbReference>
<dbReference type="GeneID" id="93733907"/>
<gene>
    <name evidence="3" type="ORF">SCLAV_p0795</name>
</gene>
<dbReference type="eggNOG" id="COG0748">
    <property type="taxonomic scope" value="Bacteria"/>
</dbReference>
<feature type="region of interest" description="Disordered" evidence="1">
    <location>
        <begin position="158"/>
        <end position="199"/>
    </location>
</feature>
<dbReference type="AlphaFoldDB" id="D5SK39"/>
<feature type="compositionally biased region" description="Low complexity" evidence="1">
    <location>
        <begin position="175"/>
        <end position="184"/>
    </location>
</feature>
<keyword evidence="3" id="KW-0614">Plasmid</keyword>
<protein>
    <submittedName>
        <fullName evidence="3">Pyridoxamine 5'-phosphate oxidase</fullName>
    </submittedName>
</protein>
<keyword evidence="4" id="KW-1185">Reference proteome</keyword>
<dbReference type="KEGG" id="sclf:BB341_28195"/>
<dbReference type="EMBL" id="CM000914">
    <property type="protein sequence ID" value="EFG04282.2"/>
    <property type="molecule type" value="Genomic_DNA"/>
</dbReference>